<sequence>MPPPPLNEDILYLICQSLCYHCCQGPDVFPNGDDVDAKENKKTLASICRVSKACDAIARPVLYHYYATGNLIFDQPPRWYAANGGRGLIRDDKLECLARTLADKPELGHHIKALQFVCGHRPYKETSKKREAEAYALERAGRWVEPCLDRRLRQKCSVPMDMFDQIRRTLTQLVIALSPRIEVLALASDVCCWTPIPDSSRISMPNLKMLLIRGVDNNMDCPMTRRPGDLLRPLFKAAPNLEKVFLMNATEKGSPVGMSMLYGFFCEEEDAEDSPETPGMLSAETHPKLREVAYAGYDDHQLDNLLRGATQVETLRCIWQPHDLLEYKPADNWPLAPLGSHLEASLRRLEISVDGGPCADSISWPVLSRYTALEELHISQLAPLEPFDQPQNSLAEKVMGLIESIPSSIKHLRWAGSSEEAIALLETLHVESSMRFPFLERISVGSYTEDVNLNGCKKAWATYEAQHGVGFTVSWGDQAVPVFNPLALIPGSMNKKDANPPVSDDMDCSRQTDRSKGGDTFKHTDFLVPCAVV</sequence>
<name>A0ACC0URW3_9HYPO</name>
<organism evidence="1 2">
    <name type="scientific">Trichothecium roseum</name>
    <dbReference type="NCBI Taxonomy" id="47278"/>
    <lineage>
        <taxon>Eukaryota</taxon>
        <taxon>Fungi</taxon>
        <taxon>Dikarya</taxon>
        <taxon>Ascomycota</taxon>
        <taxon>Pezizomycotina</taxon>
        <taxon>Sordariomycetes</taxon>
        <taxon>Hypocreomycetidae</taxon>
        <taxon>Hypocreales</taxon>
        <taxon>Hypocreales incertae sedis</taxon>
        <taxon>Trichothecium</taxon>
    </lineage>
</organism>
<dbReference type="Proteomes" id="UP001163324">
    <property type="component" value="Chromosome 8"/>
</dbReference>
<evidence type="ECO:0000313" key="2">
    <source>
        <dbReference type="Proteomes" id="UP001163324"/>
    </source>
</evidence>
<evidence type="ECO:0000313" key="1">
    <source>
        <dbReference type="EMBL" id="KAI9896861.1"/>
    </source>
</evidence>
<gene>
    <name evidence="1" type="ORF">N3K66_007883</name>
</gene>
<accession>A0ACC0URW3</accession>
<keyword evidence="2" id="KW-1185">Reference proteome</keyword>
<proteinExistence type="predicted"/>
<reference evidence="1" key="1">
    <citation type="submission" date="2022-10" db="EMBL/GenBank/DDBJ databases">
        <title>Complete Genome of Trichothecium roseum strain YXFP-22015, a Plant Pathogen Isolated from Citrus.</title>
        <authorList>
            <person name="Wang Y."/>
            <person name="Zhu L."/>
        </authorList>
    </citation>
    <scope>NUCLEOTIDE SEQUENCE</scope>
    <source>
        <strain evidence="1">YXFP-22015</strain>
    </source>
</reference>
<comment type="caution">
    <text evidence="1">The sequence shown here is derived from an EMBL/GenBank/DDBJ whole genome shotgun (WGS) entry which is preliminary data.</text>
</comment>
<protein>
    <submittedName>
        <fullName evidence="1">Uncharacterized protein</fullName>
    </submittedName>
</protein>
<dbReference type="EMBL" id="CM047947">
    <property type="protein sequence ID" value="KAI9896861.1"/>
    <property type="molecule type" value="Genomic_DNA"/>
</dbReference>